<reference evidence="14" key="2">
    <citation type="journal article" date="2021" name="PeerJ">
        <title>Extensive microbial diversity within the chicken gut microbiome revealed by metagenomics and culture.</title>
        <authorList>
            <person name="Gilroy R."/>
            <person name="Ravi A."/>
            <person name="Getino M."/>
            <person name="Pursley I."/>
            <person name="Horton D.L."/>
            <person name="Alikhan N.F."/>
            <person name="Baker D."/>
            <person name="Gharbi K."/>
            <person name="Hall N."/>
            <person name="Watson M."/>
            <person name="Adriaenssens E.M."/>
            <person name="Foster-Nyarko E."/>
            <person name="Jarju S."/>
            <person name="Secka A."/>
            <person name="Antonio M."/>
            <person name="Oren A."/>
            <person name="Chaudhuri R.R."/>
            <person name="La Ragione R."/>
            <person name="Hildebrand F."/>
            <person name="Pallen M.J."/>
        </authorList>
    </citation>
    <scope>NUCLEOTIDE SEQUENCE</scope>
    <source>
        <strain evidence="14">ChiHcec3-6078</strain>
    </source>
</reference>
<dbReference type="GO" id="GO:0005524">
    <property type="term" value="F:ATP binding"/>
    <property type="evidence" value="ECO:0007669"/>
    <property type="project" value="UniProtKB-KW"/>
</dbReference>
<dbReference type="EMBL" id="DVMP01000004">
    <property type="protein sequence ID" value="HIU24907.1"/>
    <property type="molecule type" value="Genomic_DNA"/>
</dbReference>
<dbReference type="InterPro" id="IPR036615">
    <property type="entry name" value="Mur_ligase_C_dom_sf"/>
</dbReference>
<comment type="catalytic activity">
    <reaction evidence="10">
        <text>(6S)-5,6,7,8-tetrahydrofolyl-(gamma-L-Glu)(n) + L-glutamate + ATP = (6S)-5,6,7,8-tetrahydrofolyl-(gamma-L-Glu)(n+1) + ADP + phosphate + H(+)</text>
        <dbReference type="Rhea" id="RHEA:10580"/>
        <dbReference type="Rhea" id="RHEA-COMP:14738"/>
        <dbReference type="Rhea" id="RHEA-COMP:14740"/>
        <dbReference type="ChEBI" id="CHEBI:15378"/>
        <dbReference type="ChEBI" id="CHEBI:29985"/>
        <dbReference type="ChEBI" id="CHEBI:30616"/>
        <dbReference type="ChEBI" id="CHEBI:43474"/>
        <dbReference type="ChEBI" id="CHEBI:141005"/>
        <dbReference type="ChEBI" id="CHEBI:456216"/>
        <dbReference type="EC" id="6.3.2.17"/>
    </reaction>
</comment>
<dbReference type="PIRSF" id="PIRSF001563">
    <property type="entry name" value="Folylpolyglu_synth"/>
    <property type="match status" value="1"/>
</dbReference>
<dbReference type="NCBIfam" id="TIGR01499">
    <property type="entry name" value="folC"/>
    <property type="match status" value="1"/>
</dbReference>
<reference evidence="14" key="1">
    <citation type="submission" date="2020-10" db="EMBL/GenBank/DDBJ databases">
        <authorList>
            <person name="Gilroy R."/>
        </authorList>
    </citation>
    <scope>NUCLEOTIDE SEQUENCE</scope>
    <source>
        <strain evidence="14">ChiHcec3-6078</strain>
    </source>
</reference>
<gene>
    <name evidence="14" type="ORF">IAC50_00220</name>
</gene>
<dbReference type="AlphaFoldDB" id="A0A9D1L6A8"/>
<evidence type="ECO:0000256" key="3">
    <source>
        <dbReference type="ARBA" id="ARBA00013025"/>
    </source>
</evidence>
<evidence type="ECO:0000256" key="4">
    <source>
        <dbReference type="ARBA" id="ARBA00022598"/>
    </source>
</evidence>
<evidence type="ECO:0000256" key="8">
    <source>
        <dbReference type="ARBA" id="ARBA00022842"/>
    </source>
</evidence>
<comment type="similarity">
    <text evidence="2 11">Belongs to the folylpolyglutamate synthase family.</text>
</comment>
<dbReference type="InterPro" id="IPR004101">
    <property type="entry name" value="Mur_ligase_C"/>
</dbReference>
<protein>
    <recommendedName>
        <fullName evidence="3">tetrahydrofolate synthase</fullName>
        <ecNumber evidence="3">6.3.2.17</ecNumber>
    </recommendedName>
    <alternativeName>
        <fullName evidence="9">Tetrahydrofolylpolyglutamate synthase</fullName>
    </alternativeName>
</protein>
<dbReference type="PANTHER" id="PTHR11136">
    <property type="entry name" value="FOLYLPOLYGLUTAMATE SYNTHASE-RELATED"/>
    <property type="match status" value="1"/>
</dbReference>
<feature type="domain" description="Mur ligase C-terminal" evidence="12">
    <location>
        <begin position="299"/>
        <end position="422"/>
    </location>
</feature>
<feature type="domain" description="Mur ligase central" evidence="13">
    <location>
        <begin position="45"/>
        <end position="271"/>
    </location>
</feature>
<evidence type="ECO:0000259" key="12">
    <source>
        <dbReference type="Pfam" id="PF02875"/>
    </source>
</evidence>
<dbReference type="GO" id="GO:0046872">
    <property type="term" value="F:metal ion binding"/>
    <property type="evidence" value="ECO:0007669"/>
    <property type="project" value="UniProtKB-KW"/>
</dbReference>
<proteinExistence type="inferred from homology"/>
<dbReference type="PROSITE" id="PS01012">
    <property type="entry name" value="FOLYLPOLYGLU_SYNT_2"/>
    <property type="match status" value="1"/>
</dbReference>
<dbReference type="SUPFAM" id="SSF53623">
    <property type="entry name" value="MurD-like peptide ligases, catalytic domain"/>
    <property type="match status" value="1"/>
</dbReference>
<dbReference type="InterPro" id="IPR036565">
    <property type="entry name" value="Mur-like_cat_sf"/>
</dbReference>
<accession>A0A9D1L6A8</accession>
<keyword evidence="7 11" id="KW-0067">ATP-binding</keyword>
<evidence type="ECO:0000256" key="10">
    <source>
        <dbReference type="ARBA" id="ARBA00047493"/>
    </source>
</evidence>
<dbReference type="SUPFAM" id="SSF53244">
    <property type="entry name" value="MurD-like peptide ligases, peptide-binding domain"/>
    <property type="match status" value="1"/>
</dbReference>
<evidence type="ECO:0000313" key="15">
    <source>
        <dbReference type="Proteomes" id="UP000824090"/>
    </source>
</evidence>
<dbReference type="Gene3D" id="3.40.1190.10">
    <property type="entry name" value="Mur-like, catalytic domain"/>
    <property type="match status" value="1"/>
</dbReference>
<comment type="cofactor">
    <cofactor evidence="1">
        <name>Mg(2+)</name>
        <dbReference type="ChEBI" id="CHEBI:18420"/>
    </cofactor>
</comment>
<name>A0A9D1L6A8_9FIRM</name>
<comment type="caution">
    <text evidence="14">The sequence shown here is derived from an EMBL/GenBank/DDBJ whole genome shotgun (WGS) entry which is preliminary data.</text>
</comment>
<dbReference type="PANTHER" id="PTHR11136:SF0">
    <property type="entry name" value="DIHYDROFOLATE SYNTHETASE-RELATED"/>
    <property type="match status" value="1"/>
</dbReference>
<evidence type="ECO:0000256" key="2">
    <source>
        <dbReference type="ARBA" id="ARBA00008276"/>
    </source>
</evidence>
<dbReference type="EC" id="6.3.2.17" evidence="3"/>
<dbReference type="GO" id="GO:0005737">
    <property type="term" value="C:cytoplasm"/>
    <property type="evidence" value="ECO:0007669"/>
    <property type="project" value="TreeGrafter"/>
</dbReference>
<dbReference type="InterPro" id="IPR018109">
    <property type="entry name" value="Folylpolyglutamate_synth_CS"/>
</dbReference>
<dbReference type="GO" id="GO:0004326">
    <property type="term" value="F:tetrahydrofolylpolyglutamate synthase activity"/>
    <property type="evidence" value="ECO:0007669"/>
    <property type="project" value="UniProtKB-EC"/>
</dbReference>
<dbReference type="Gene3D" id="3.90.190.20">
    <property type="entry name" value="Mur ligase, C-terminal domain"/>
    <property type="match status" value="1"/>
</dbReference>
<evidence type="ECO:0000256" key="6">
    <source>
        <dbReference type="ARBA" id="ARBA00022741"/>
    </source>
</evidence>
<dbReference type="FunFam" id="3.40.1190.10:FF:000011">
    <property type="entry name" value="Folylpolyglutamate synthase/dihydrofolate synthase"/>
    <property type="match status" value="1"/>
</dbReference>
<sequence>MTETTDILERIGRYNRFGSILGLERMENLLKKLGDPHKELSVIHVAGTNGKGSVCRFIQSALSACGYRTGLYTSPFLERFNERISMDGEDITDGDLEVCGSRVLAAAEEMEEEGCQPPTEFEVVTAAAFLYFREKKVDIAVLEVGLGGRGDSTNVVEKPLASVITSISYDHTDRLGNTLREIAGEKAGIIKPGCPVVSAAENPEAARAIAKKAYEMGSRLYDVSRIPFSIREDSIFSQKVTMELFEKDYSDVEISMAGCHQAGNLRTALATLEILRRTGKIKVDREKLYRGLKEARQPGRFEMISDGNDGRPAILIDGAHNEAAAEALKETVLRYFSGKRILLVAGVLAEKQADRMLDHMTEITKDIIATEPDSPRRLEAGKLADLLRLKGIEPVASAKEKECLRIAESLWKDYDLVVFSGSLYLIGNVRRRLRNEHGEKSQ</sequence>
<keyword evidence="6 11" id="KW-0547">Nucleotide-binding</keyword>
<evidence type="ECO:0000256" key="1">
    <source>
        <dbReference type="ARBA" id="ARBA00001946"/>
    </source>
</evidence>
<evidence type="ECO:0000313" key="14">
    <source>
        <dbReference type="EMBL" id="HIU24907.1"/>
    </source>
</evidence>
<dbReference type="Proteomes" id="UP000824090">
    <property type="component" value="Unassembled WGS sequence"/>
</dbReference>
<evidence type="ECO:0000256" key="7">
    <source>
        <dbReference type="ARBA" id="ARBA00022840"/>
    </source>
</evidence>
<keyword evidence="8" id="KW-0460">Magnesium</keyword>
<evidence type="ECO:0000259" key="13">
    <source>
        <dbReference type="Pfam" id="PF08245"/>
    </source>
</evidence>
<dbReference type="InterPro" id="IPR001645">
    <property type="entry name" value="Folylpolyglutamate_synth"/>
</dbReference>
<keyword evidence="4 11" id="KW-0436">Ligase</keyword>
<evidence type="ECO:0000256" key="5">
    <source>
        <dbReference type="ARBA" id="ARBA00022723"/>
    </source>
</evidence>
<dbReference type="Pfam" id="PF08245">
    <property type="entry name" value="Mur_ligase_M"/>
    <property type="match status" value="1"/>
</dbReference>
<dbReference type="InterPro" id="IPR013221">
    <property type="entry name" value="Mur_ligase_cen"/>
</dbReference>
<organism evidence="14 15">
    <name type="scientific">Candidatus Allocopromorpha excrementigallinarum</name>
    <dbReference type="NCBI Taxonomy" id="2840742"/>
    <lineage>
        <taxon>Bacteria</taxon>
        <taxon>Bacillati</taxon>
        <taxon>Bacillota</taxon>
        <taxon>Clostridia</taxon>
        <taxon>Eubacteriales</taxon>
        <taxon>Eubacteriaceae</taxon>
        <taxon>Eubacteriaceae incertae sedis</taxon>
        <taxon>Candidatus Allocopromorpha</taxon>
    </lineage>
</organism>
<evidence type="ECO:0000256" key="11">
    <source>
        <dbReference type="PIRNR" id="PIRNR001563"/>
    </source>
</evidence>
<dbReference type="Pfam" id="PF02875">
    <property type="entry name" value="Mur_ligase_C"/>
    <property type="match status" value="1"/>
</dbReference>
<keyword evidence="5" id="KW-0479">Metal-binding</keyword>
<evidence type="ECO:0000256" key="9">
    <source>
        <dbReference type="ARBA" id="ARBA00030592"/>
    </source>
</evidence>
<dbReference type="GO" id="GO:0008841">
    <property type="term" value="F:dihydrofolate synthase activity"/>
    <property type="evidence" value="ECO:0007669"/>
    <property type="project" value="TreeGrafter"/>
</dbReference>